<name>A0A9N8HZQ4_9STRA</name>
<gene>
    <name evidence="2" type="ORF">SEMRO_3908_G351840.1</name>
</gene>
<accession>A0A9N8HZQ4</accession>
<dbReference type="EMBL" id="CAICTM010003906">
    <property type="protein sequence ID" value="CAB9531732.1"/>
    <property type="molecule type" value="Genomic_DNA"/>
</dbReference>
<feature type="region of interest" description="Disordered" evidence="1">
    <location>
        <begin position="164"/>
        <end position="186"/>
    </location>
</feature>
<evidence type="ECO:0000313" key="2">
    <source>
        <dbReference type="EMBL" id="CAB9531732.1"/>
    </source>
</evidence>
<dbReference type="Proteomes" id="UP001153069">
    <property type="component" value="Unassembled WGS sequence"/>
</dbReference>
<feature type="compositionally biased region" description="Polar residues" evidence="1">
    <location>
        <begin position="91"/>
        <end position="105"/>
    </location>
</feature>
<dbReference type="AlphaFoldDB" id="A0A9N8HZQ4"/>
<feature type="compositionally biased region" description="Basic residues" evidence="1">
    <location>
        <begin position="171"/>
        <end position="180"/>
    </location>
</feature>
<feature type="region of interest" description="Disordered" evidence="1">
    <location>
        <begin position="80"/>
        <end position="118"/>
    </location>
</feature>
<organism evidence="2 3">
    <name type="scientific">Seminavis robusta</name>
    <dbReference type="NCBI Taxonomy" id="568900"/>
    <lineage>
        <taxon>Eukaryota</taxon>
        <taxon>Sar</taxon>
        <taxon>Stramenopiles</taxon>
        <taxon>Ochrophyta</taxon>
        <taxon>Bacillariophyta</taxon>
        <taxon>Bacillariophyceae</taxon>
        <taxon>Bacillariophycidae</taxon>
        <taxon>Naviculales</taxon>
        <taxon>Naviculaceae</taxon>
        <taxon>Seminavis</taxon>
    </lineage>
</organism>
<keyword evidence="3" id="KW-1185">Reference proteome</keyword>
<reference evidence="2" key="1">
    <citation type="submission" date="2020-06" db="EMBL/GenBank/DDBJ databases">
        <authorList>
            <consortium name="Plant Systems Biology data submission"/>
        </authorList>
    </citation>
    <scope>NUCLEOTIDE SEQUENCE</scope>
    <source>
        <strain evidence="2">D6</strain>
    </source>
</reference>
<evidence type="ECO:0000256" key="1">
    <source>
        <dbReference type="SAM" id="MobiDB-lite"/>
    </source>
</evidence>
<proteinExistence type="predicted"/>
<protein>
    <submittedName>
        <fullName evidence="2">Uncharacterized protein</fullName>
    </submittedName>
</protein>
<evidence type="ECO:0000313" key="3">
    <source>
        <dbReference type="Proteomes" id="UP001153069"/>
    </source>
</evidence>
<comment type="caution">
    <text evidence="2">The sequence shown here is derived from an EMBL/GenBank/DDBJ whole genome shotgun (WGS) entry which is preliminary data.</text>
</comment>
<sequence>MSAEDFRGYDADFEPSADAVAEFLTEELCQEDFLPNSFNDDDVSPSVSSDSSFHRLLSPIFLRQKDIRSLFPCQQVHLQNNASDTKRKQSTSDGTDESSPVSTPCKSPPLKRAGLRTSPVVSSRSVTITASNLVIKKENVQMPADRLENVALLVAEATAVPSKDKSFPGHRFVRANRPPRRPIPEDTEVLCVDSPEDKKPAAVPDNVGSLKTSKTATTTGPAEVICVDSSPEVEKNVVKKTGDVAFGRHSPTYLEATVASCRRMAMSGNPREFPLWCEAAVLV</sequence>
<feature type="region of interest" description="Disordered" evidence="1">
    <location>
        <begin position="196"/>
        <end position="215"/>
    </location>
</feature>